<name>A0AAJ8KZ47_9TREE</name>
<dbReference type="AlphaFoldDB" id="A0AAJ8KZ47"/>
<dbReference type="GeneID" id="96955691"/>
<gene>
    <name evidence="1" type="ORF">I206_100441</name>
</gene>
<dbReference type="InterPro" id="IPR046341">
    <property type="entry name" value="SET_dom_sf"/>
</dbReference>
<dbReference type="SUPFAM" id="SSF82199">
    <property type="entry name" value="SET domain"/>
    <property type="match status" value="1"/>
</dbReference>
<protein>
    <recommendedName>
        <fullName evidence="3">SET domain-containing protein</fullName>
    </recommendedName>
</protein>
<dbReference type="EMBL" id="CP144519">
    <property type="protein sequence ID" value="WWC66538.1"/>
    <property type="molecule type" value="Genomic_DNA"/>
</dbReference>
<evidence type="ECO:0000313" key="2">
    <source>
        <dbReference type="Proteomes" id="UP000094020"/>
    </source>
</evidence>
<evidence type="ECO:0000313" key="1">
    <source>
        <dbReference type="EMBL" id="WWC66538.1"/>
    </source>
</evidence>
<sequence>MYVEFILTCAQASYPLTPYRNTHQTNKKGNIVPKEWLKLIEKSFVSFISKSSCHLGTKTEFDKSQIGLFRVTQADSITISDIEGIEFVGFALPNSVQDVAEAGFEPSFTFELHTHGREITLIGLGPARTINHSCNANVCWDFENKGLTYLTDGPLKDIGYIACPIKQEEGMIIRPGQELTAFYSEYFGE</sequence>
<dbReference type="RefSeq" id="XP_070058302.1">
    <property type="nucleotide sequence ID" value="XM_070202201.1"/>
</dbReference>
<evidence type="ECO:0008006" key="3">
    <source>
        <dbReference type="Google" id="ProtNLM"/>
    </source>
</evidence>
<proteinExistence type="predicted"/>
<accession>A0AAJ8KZ47</accession>
<organism evidence="1 2">
    <name type="scientific">Kwoniella pini CBS 10737</name>
    <dbReference type="NCBI Taxonomy" id="1296096"/>
    <lineage>
        <taxon>Eukaryota</taxon>
        <taxon>Fungi</taxon>
        <taxon>Dikarya</taxon>
        <taxon>Basidiomycota</taxon>
        <taxon>Agaricomycotina</taxon>
        <taxon>Tremellomycetes</taxon>
        <taxon>Tremellales</taxon>
        <taxon>Cryptococcaceae</taxon>
        <taxon>Kwoniella</taxon>
    </lineage>
</organism>
<reference evidence="1" key="1">
    <citation type="submission" date="2013-07" db="EMBL/GenBank/DDBJ databases">
        <authorList>
            <consortium name="The Broad Institute Genome Sequencing Platform"/>
            <person name="Cuomo C."/>
            <person name="Litvintseva A."/>
            <person name="Chen Y."/>
            <person name="Heitman J."/>
            <person name="Sun S."/>
            <person name="Springer D."/>
            <person name="Dromer F."/>
            <person name="Young S.K."/>
            <person name="Zeng Q."/>
            <person name="Gargeya S."/>
            <person name="Fitzgerald M."/>
            <person name="Abouelleil A."/>
            <person name="Alvarado L."/>
            <person name="Berlin A.M."/>
            <person name="Chapman S.B."/>
            <person name="Dewar J."/>
            <person name="Goldberg J."/>
            <person name="Griggs A."/>
            <person name="Gujja S."/>
            <person name="Hansen M."/>
            <person name="Howarth C."/>
            <person name="Imamovic A."/>
            <person name="Larimer J."/>
            <person name="McCowan C."/>
            <person name="Murphy C."/>
            <person name="Pearson M."/>
            <person name="Priest M."/>
            <person name="Roberts A."/>
            <person name="Saif S."/>
            <person name="Shea T."/>
            <person name="Sykes S."/>
            <person name="Wortman J."/>
            <person name="Nusbaum C."/>
            <person name="Birren B."/>
        </authorList>
    </citation>
    <scope>NUCLEOTIDE SEQUENCE</scope>
    <source>
        <strain evidence="1">CBS 10737</strain>
    </source>
</reference>
<dbReference type="Gene3D" id="2.170.270.10">
    <property type="entry name" value="SET domain"/>
    <property type="match status" value="1"/>
</dbReference>
<dbReference type="KEGG" id="kpin:96955691"/>
<reference evidence="1" key="2">
    <citation type="submission" date="2024-02" db="EMBL/GenBank/DDBJ databases">
        <title>Comparative genomics of Cryptococcus and Kwoniella reveals pathogenesis evolution and contrasting modes of karyotype evolution via chromosome fusion or intercentromeric recombination.</title>
        <authorList>
            <person name="Coelho M.A."/>
            <person name="David-Palma M."/>
            <person name="Shea T."/>
            <person name="Bowers K."/>
            <person name="McGinley-Smith S."/>
            <person name="Mohammad A.W."/>
            <person name="Gnirke A."/>
            <person name="Yurkov A.M."/>
            <person name="Nowrousian M."/>
            <person name="Sun S."/>
            <person name="Cuomo C.A."/>
            <person name="Heitman J."/>
        </authorList>
    </citation>
    <scope>NUCLEOTIDE SEQUENCE</scope>
    <source>
        <strain evidence="1">CBS 10737</strain>
    </source>
</reference>
<dbReference type="Proteomes" id="UP000094020">
    <property type="component" value="Chromosome 1"/>
</dbReference>
<keyword evidence="2" id="KW-1185">Reference proteome</keyword>